<dbReference type="Proteomes" id="UP000597341">
    <property type="component" value="Unassembled WGS sequence"/>
</dbReference>
<gene>
    <name evidence="5" type="ORF">GCM10011376_32060</name>
</gene>
<dbReference type="PANTHER" id="PTHR43685">
    <property type="entry name" value="GLYCOSYLTRANSFERASE"/>
    <property type="match status" value="1"/>
</dbReference>
<evidence type="ECO:0000313" key="5">
    <source>
        <dbReference type="EMBL" id="GHE18596.1"/>
    </source>
</evidence>
<dbReference type="SUPFAM" id="SSF53448">
    <property type="entry name" value="Nucleotide-diphospho-sugar transferases"/>
    <property type="match status" value="1"/>
</dbReference>
<reference evidence="6" key="1">
    <citation type="journal article" date="2019" name="Int. J. Syst. Evol. Microbiol.">
        <title>The Global Catalogue of Microorganisms (GCM) 10K type strain sequencing project: providing services to taxonomists for standard genome sequencing and annotation.</title>
        <authorList>
            <consortium name="The Broad Institute Genomics Platform"/>
            <consortium name="The Broad Institute Genome Sequencing Center for Infectious Disease"/>
            <person name="Wu L."/>
            <person name="Ma J."/>
        </authorList>
    </citation>
    <scope>NUCLEOTIDE SEQUENCE [LARGE SCALE GENOMIC DNA]</scope>
    <source>
        <strain evidence="6">CGMCC 1.12791</strain>
    </source>
</reference>
<proteinExistence type="inferred from homology"/>
<evidence type="ECO:0000256" key="1">
    <source>
        <dbReference type="ARBA" id="ARBA00006739"/>
    </source>
</evidence>
<dbReference type="EMBL" id="BNAD01000011">
    <property type="protein sequence ID" value="GHE18596.1"/>
    <property type="molecule type" value="Genomic_DNA"/>
</dbReference>
<sequence length="297" mass="33013">MIEIFLPFWGDPDYLYAAVDSVRAQTDQDWRLVVVDDHYPDPTVADFFDRLDDPRVRYVRNDTNLGITDNYRRCLELATAEWMVFFGCDDLLLPTYVETVRAAIEGAPAGVDVVSPGAEVIDETGSVADPLVDRVKQRLFAPRLSGPRVLAGEAMAISLLRGNWTYWPSLAFRVDAVRRQGFIDDFPLVQDLALLVDLALAGSAMLVLPDVVFAYRRHSQSASSTTVADGGRFQGERDYFAIAARRCEQAGWSRAARAARMHLASRLYAVTQLPGAVRSRSWGSVRTLARHAATTGR</sequence>
<comment type="similarity">
    <text evidence="1">Belongs to the glycosyltransferase 2 family.</text>
</comment>
<keyword evidence="6" id="KW-1185">Reference proteome</keyword>
<dbReference type="PANTHER" id="PTHR43685:SF5">
    <property type="entry name" value="GLYCOSYLTRANSFERASE EPSE-RELATED"/>
    <property type="match status" value="1"/>
</dbReference>
<evidence type="ECO:0000256" key="3">
    <source>
        <dbReference type="ARBA" id="ARBA00022679"/>
    </source>
</evidence>
<dbReference type="Pfam" id="PF00535">
    <property type="entry name" value="Glycos_transf_2"/>
    <property type="match status" value="1"/>
</dbReference>
<accession>A0ABQ3HM34</accession>
<dbReference type="InterPro" id="IPR029044">
    <property type="entry name" value="Nucleotide-diphossugar_trans"/>
</dbReference>
<dbReference type="InterPro" id="IPR001173">
    <property type="entry name" value="Glyco_trans_2-like"/>
</dbReference>
<evidence type="ECO:0000313" key="6">
    <source>
        <dbReference type="Proteomes" id="UP000597341"/>
    </source>
</evidence>
<keyword evidence="3" id="KW-0808">Transferase</keyword>
<dbReference type="Gene3D" id="3.90.550.10">
    <property type="entry name" value="Spore Coat Polysaccharide Biosynthesis Protein SpsA, Chain A"/>
    <property type="match status" value="1"/>
</dbReference>
<evidence type="ECO:0000259" key="4">
    <source>
        <dbReference type="Pfam" id="PF00535"/>
    </source>
</evidence>
<feature type="domain" description="Glycosyltransferase 2-like" evidence="4">
    <location>
        <begin position="4"/>
        <end position="116"/>
    </location>
</feature>
<protein>
    <recommendedName>
        <fullName evidence="4">Glycosyltransferase 2-like domain-containing protein</fullName>
    </recommendedName>
</protein>
<keyword evidence="2" id="KW-0328">Glycosyltransferase</keyword>
<organism evidence="5 6">
    <name type="scientific">Nocardioides flavus</name>
    <name type="common">ex Wang et al. 2016</name>
    <dbReference type="NCBI Taxonomy" id="2058780"/>
    <lineage>
        <taxon>Bacteria</taxon>
        <taxon>Bacillati</taxon>
        <taxon>Actinomycetota</taxon>
        <taxon>Actinomycetes</taxon>
        <taxon>Propionibacteriales</taxon>
        <taxon>Nocardioidaceae</taxon>
        <taxon>Nocardioides</taxon>
    </lineage>
</organism>
<comment type="caution">
    <text evidence="5">The sequence shown here is derived from an EMBL/GenBank/DDBJ whole genome shotgun (WGS) entry which is preliminary data.</text>
</comment>
<dbReference type="InterPro" id="IPR050834">
    <property type="entry name" value="Glycosyltransf_2"/>
</dbReference>
<name>A0ABQ3HM34_9ACTN</name>
<evidence type="ECO:0000256" key="2">
    <source>
        <dbReference type="ARBA" id="ARBA00022676"/>
    </source>
</evidence>
<dbReference type="RefSeq" id="WP_191280489.1">
    <property type="nucleotide sequence ID" value="NZ_BNAD01000011.1"/>
</dbReference>